<evidence type="ECO:0000256" key="2">
    <source>
        <dbReference type="SAM" id="Phobius"/>
    </source>
</evidence>
<evidence type="ECO:0000313" key="4">
    <source>
        <dbReference type="Proteomes" id="UP000327030"/>
    </source>
</evidence>
<feature type="transmembrane region" description="Helical" evidence="2">
    <location>
        <begin position="12"/>
        <end position="39"/>
    </location>
</feature>
<gene>
    <name evidence="3" type="ORF">FXF36_04040</name>
</gene>
<protein>
    <submittedName>
        <fullName evidence="3">AtpZ/AtpI family protein</fullName>
    </submittedName>
</protein>
<accession>A0A5P6VQY6</accession>
<name>A0A5P6VQY6_PSEXY</name>
<evidence type="ECO:0000256" key="1">
    <source>
        <dbReference type="SAM" id="MobiDB-lite"/>
    </source>
</evidence>
<keyword evidence="2" id="KW-0472">Membrane</keyword>
<dbReference type="Pfam" id="PF09527">
    <property type="entry name" value="ATPase_gene1"/>
    <property type="match status" value="1"/>
</dbReference>
<dbReference type="InterPro" id="IPR032820">
    <property type="entry name" value="ATPase_put"/>
</dbReference>
<feature type="region of interest" description="Disordered" evidence="1">
    <location>
        <begin position="74"/>
        <end position="101"/>
    </location>
</feature>
<dbReference type="OrthoDB" id="2087782at2"/>
<organism evidence="3 4">
    <name type="scientific">Pseudobutyrivibrio xylanivorans</name>
    <dbReference type="NCBI Taxonomy" id="185007"/>
    <lineage>
        <taxon>Bacteria</taxon>
        <taxon>Bacillati</taxon>
        <taxon>Bacillota</taxon>
        <taxon>Clostridia</taxon>
        <taxon>Lachnospirales</taxon>
        <taxon>Lachnospiraceae</taxon>
        <taxon>Pseudobutyrivibrio</taxon>
    </lineage>
</organism>
<proteinExistence type="predicted"/>
<dbReference type="EMBL" id="CP043028">
    <property type="protein sequence ID" value="QFJ54099.1"/>
    <property type="molecule type" value="Genomic_DNA"/>
</dbReference>
<dbReference type="KEGG" id="pxv:FXF36_04040"/>
<feature type="transmembrane region" description="Helical" evidence="2">
    <location>
        <begin position="45"/>
        <end position="64"/>
    </location>
</feature>
<keyword evidence="2" id="KW-0812">Transmembrane</keyword>
<keyword evidence="2" id="KW-1133">Transmembrane helix</keyword>
<feature type="compositionally biased region" description="Basic and acidic residues" evidence="1">
    <location>
        <begin position="74"/>
        <end position="90"/>
    </location>
</feature>
<dbReference type="RefSeq" id="WP_151622596.1">
    <property type="nucleotide sequence ID" value="NZ_CP043028.1"/>
</dbReference>
<sequence length="101" mass="11083">MRDKKQYKAVANSLVMVLQFGINVIVPILLCTLIGTFITSKTGKQGFAIGGILIGIVAAFNGAYRSVRGYLKNEESPGQRARRLEKEALDNNKAQGELNRE</sequence>
<dbReference type="Proteomes" id="UP000327030">
    <property type="component" value="Chromosome 1"/>
</dbReference>
<dbReference type="AlphaFoldDB" id="A0A5P6VQY6"/>
<reference evidence="4" key="1">
    <citation type="submission" date="2019-08" db="EMBL/GenBank/DDBJ databases">
        <title>Complete Genome Sequence of the Polysaccharide-Degrading Rumen Bacterium Pseudobutyrivibrio xylanivorans MA3014.</title>
        <authorList>
            <person name="Palevich N."/>
            <person name="Maclean P.H."/>
            <person name="Kelly W.J."/>
            <person name="Leahy S.C."/>
            <person name="Rakonjac J."/>
            <person name="Attwood G.T."/>
        </authorList>
    </citation>
    <scope>NUCLEOTIDE SEQUENCE [LARGE SCALE GENOMIC DNA]</scope>
    <source>
        <strain evidence="4">MA3014</strain>
    </source>
</reference>
<evidence type="ECO:0000313" key="3">
    <source>
        <dbReference type="EMBL" id="QFJ54099.1"/>
    </source>
</evidence>